<dbReference type="SUPFAM" id="SSF49590">
    <property type="entry name" value="PHL pollen allergen"/>
    <property type="match status" value="2"/>
</dbReference>
<dbReference type="AlphaFoldDB" id="A0A9R0TC29"/>
<feature type="signal peptide" evidence="4">
    <location>
        <begin position="1"/>
        <end position="22"/>
    </location>
</feature>
<dbReference type="Pfam" id="PF01357">
    <property type="entry name" value="Expansin_C"/>
    <property type="match status" value="1"/>
</dbReference>
<accession>A0A9R0TC29</accession>
<dbReference type="GO" id="GO:0005576">
    <property type="term" value="C:extracellular region"/>
    <property type="evidence" value="ECO:0007669"/>
    <property type="project" value="UniProtKB-SubCell"/>
</dbReference>
<keyword evidence="3" id="KW-0964">Secreted</keyword>
<dbReference type="Proteomes" id="UP000324705">
    <property type="component" value="Chromosome 4B"/>
</dbReference>
<evidence type="ECO:0000256" key="1">
    <source>
        <dbReference type="ARBA" id="ARBA00004613"/>
    </source>
</evidence>
<evidence type="ECO:0000256" key="4">
    <source>
        <dbReference type="SAM" id="SignalP"/>
    </source>
</evidence>
<evidence type="ECO:0000256" key="2">
    <source>
        <dbReference type="ARBA" id="ARBA00005650"/>
    </source>
</evidence>
<comment type="subcellular location">
    <subcellularLocation>
        <location evidence="1">Secreted</location>
    </subcellularLocation>
</comment>
<evidence type="ECO:0000256" key="3">
    <source>
        <dbReference type="ARBA" id="ARBA00022525"/>
    </source>
</evidence>
<dbReference type="PROSITE" id="PS50843">
    <property type="entry name" value="EXPANSIN_CBD"/>
    <property type="match status" value="1"/>
</dbReference>
<keyword evidence="7" id="KW-1185">Reference proteome</keyword>
<dbReference type="PANTHER" id="PTHR31692">
    <property type="entry name" value="EXPANSIN-B3"/>
    <property type="match status" value="1"/>
</dbReference>
<name>A0A9R0TC29_TRITD</name>
<reference evidence="6 7" key="1">
    <citation type="submission" date="2017-09" db="EMBL/GenBank/DDBJ databases">
        <authorList>
            <consortium name="International Durum Wheat Genome Sequencing Consortium (IDWGSC)"/>
            <person name="Milanesi L."/>
        </authorList>
    </citation>
    <scope>NUCLEOTIDE SEQUENCE [LARGE SCALE GENOMIC DNA]</scope>
    <source>
        <strain evidence="7">cv. Svevo</strain>
    </source>
</reference>
<organism evidence="6 7">
    <name type="scientific">Triticum turgidum subsp. durum</name>
    <name type="common">Durum wheat</name>
    <name type="synonym">Triticum durum</name>
    <dbReference type="NCBI Taxonomy" id="4567"/>
    <lineage>
        <taxon>Eukaryota</taxon>
        <taxon>Viridiplantae</taxon>
        <taxon>Streptophyta</taxon>
        <taxon>Embryophyta</taxon>
        <taxon>Tracheophyta</taxon>
        <taxon>Spermatophyta</taxon>
        <taxon>Magnoliopsida</taxon>
        <taxon>Liliopsida</taxon>
        <taxon>Poales</taxon>
        <taxon>Poaceae</taxon>
        <taxon>BOP clade</taxon>
        <taxon>Pooideae</taxon>
        <taxon>Triticodae</taxon>
        <taxon>Triticeae</taxon>
        <taxon>Triticinae</taxon>
        <taxon>Triticum</taxon>
    </lineage>
</organism>
<dbReference type="PANTHER" id="PTHR31692:SF91">
    <property type="entry name" value="EXPANSIN-LIKE CBD DOMAIN-CONTAINING PROTEIN"/>
    <property type="match status" value="1"/>
</dbReference>
<evidence type="ECO:0000259" key="5">
    <source>
        <dbReference type="PROSITE" id="PS50843"/>
    </source>
</evidence>
<dbReference type="InterPro" id="IPR007117">
    <property type="entry name" value="Expansin_CBD"/>
</dbReference>
<proteinExistence type="inferred from homology"/>
<dbReference type="Gramene" id="TRITD4Bv1G199360.1">
    <property type="protein sequence ID" value="TRITD4Bv1G199360.1"/>
    <property type="gene ID" value="TRITD4Bv1G199360"/>
</dbReference>
<dbReference type="InterPro" id="IPR005453">
    <property type="entry name" value="Allergen_Lolp2"/>
</dbReference>
<dbReference type="Gene3D" id="2.60.40.760">
    <property type="entry name" value="Expansin, cellulose-binding-like domain"/>
    <property type="match status" value="2"/>
</dbReference>
<evidence type="ECO:0000313" key="7">
    <source>
        <dbReference type="Proteomes" id="UP000324705"/>
    </source>
</evidence>
<dbReference type="PRINTS" id="PR01637">
    <property type="entry name" value="LOLP2ALLERGN"/>
</dbReference>
<sequence length="141" mass="15776">MASASRMLTVAVLAALFAGAMAVKVKLTVQKGSDKKKLALKIDYTRPNDSLSEVELRQHGSEEWEPLTKKGDVWEVSCSKPLVGPFNFRFLSKNGMKNVSCSKPLVGPFNFRFLSKNGMKNVFDEVFSTDFKIGKTYEPEY</sequence>
<feature type="chain" id="PRO_5040322153" description="Expansin-like CBD domain-containing protein" evidence="4">
    <location>
        <begin position="23"/>
        <end position="141"/>
    </location>
</feature>
<dbReference type="OMA" id="GMKNVSC"/>
<comment type="similarity">
    <text evidence="2">Belongs to the expansin family. Expansin B subfamily.</text>
</comment>
<feature type="domain" description="Expansin-like CBD" evidence="5">
    <location>
        <begin position="36"/>
        <end position="139"/>
    </location>
</feature>
<gene>
    <name evidence="6" type="ORF">TRITD_4Bv1G199360</name>
</gene>
<protein>
    <recommendedName>
        <fullName evidence="5">Expansin-like CBD domain-containing protein</fullName>
    </recommendedName>
</protein>
<dbReference type="EMBL" id="LT934118">
    <property type="protein sequence ID" value="VAI11123.1"/>
    <property type="molecule type" value="Genomic_DNA"/>
</dbReference>
<keyword evidence="4" id="KW-0732">Signal</keyword>
<dbReference type="InterPro" id="IPR036749">
    <property type="entry name" value="Expansin_CBD_sf"/>
</dbReference>
<evidence type="ECO:0000313" key="6">
    <source>
        <dbReference type="EMBL" id="VAI11123.1"/>
    </source>
</evidence>